<comment type="caution">
    <text evidence="2">The sequence shown here is derived from an EMBL/GenBank/DDBJ whole genome shotgun (WGS) entry which is preliminary data.</text>
</comment>
<dbReference type="EMBL" id="JACRSR010000003">
    <property type="protein sequence ID" value="MBC8531889.1"/>
    <property type="molecule type" value="Genomic_DNA"/>
</dbReference>
<keyword evidence="1" id="KW-0812">Transmembrane</keyword>
<evidence type="ECO:0000313" key="2">
    <source>
        <dbReference type="EMBL" id="MBC8531889.1"/>
    </source>
</evidence>
<organism evidence="2 3">
    <name type="scientific">Gehongia tenuis</name>
    <dbReference type="NCBI Taxonomy" id="2763655"/>
    <lineage>
        <taxon>Bacteria</taxon>
        <taxon>Bacillati</taxon>
        <taxon>Bacillota</taxon>
        <taxon>Clostridia</taxon>
        <taxon>Christensenellales</taxon>
        <taxon>Christensenellaceae</taxon>
        <taxon>Gehongia</taxon>
    </lineage>
</organism>
<dbReference type="InterPro" id="IPR036259">
    <property type="entry name" value="MFS_trans_sf"/>
</dbReference>
<feature type="transmembrane region" description="Helical" evidence="1">
    <location>
        <begin position="165"/>
        <end position="183"/>
    </location>
</feature>
<keyword evidence="1" id="KW-1133">Transmembrane helix</keyword>
<feature type="transmembrane region" description="Helical" evidence="1">
    <location>
        <begin position="112"/>
        <end position="129"/>
    </location>
</feature>
<evidence type="ECO:0000313" key="3">
    <source>
        <dbReference type="Proteomes" id="UP000623172"/>
    </source>
</evidence>
<dbReference type="AlphaFoldDB" id="A0A926HPP8"/>
<keyword evidence="1" id="KW-0472">Membrane</keyword>
<dbReference type="SUPFAM" id="SSF103473">
    <property type="entry name" value="MFS general substrate transporter"/>
    <property type="match status" value="1"/>
</dbReference>
<feature type="transmembrane region" description="Helical" evidence="1">
    <location>
        <begin position="81"/>
        <end position="100"/>
    </location>
</feature>
<dbReference type="InterPro" id="IPR047928">
    <property type="entry name" value="Perm_prefix_1"/>
</dbReference>
<dbReference type="NCBIfam" id="NF038403">
    <property type="entry name" value="perm_prefix_1"/>
    <property type="match status" value="1"/>
</dbReference>
<gene>
    <name evidence="2" type="ORF">H8696_08520</name>
</gene>
<protein>
    <submittedName>
        <fullName evidence="2">Uncharacterized protein</fullName>
    </submittedName>
</protein>
<keyword evidence="3" id="KW-1185">Reference proteome</keyword>
<name>A0A926HPP8_9FIRM</name>
<sequence>MIERIREYLERAFAHAPQTAKVLELKEELFANLVDKYQDQLNNGASEEEAYNVVIGGIGDISDLIASMEEPRDVDAKRRRAAITAVAVALYILSPFLFLVGEELFHLEMLGMFLFFGCIAVATAMLIYVHMTKPETNPEETMVEDFKKWRRQSARSEAAQGSLRSAFWLIVVVIYFGVSFYFGIWGYSWLIFIIGAAIDRLVSGLWHLKEDGDE</sequence>
<evidence type="ECO:0000256" key="1">
    <source>
        <dbReference type="SAM" id="Phobius"/>
    </source>
</evidence>
<proteinExistence type="predicted"/>
<reference evidence="2" key="1">
    <citation type="submission" date="2020-08" db="EMBL/GenBank/DDBJ databases">
        <title>Genome public.</title>
        <authorList>
            <person name="Liu C."/>
            <person name="Sun Q."/>
        </authorList>
    </citation>
    <scope>NUCLEOTIDE SEQUENCE</scope>
    <source>
        <strain evidence="2">NSJ-53</strain>
    </source>
</reference>
<accession>A0A926HPP8</accession>
<dbReference type="RefSeq" id="WP_249316657.1">
    <property type="nucleotide sequence ID" value="NZ_JACRSR010000003.1"/>
</dbReference>
<dbReference type="Proteomes" id="UP000623172">
    <property type="component" value="Unassembled WGS sequence"/>
</dbReference>